<name>A0A182PX23_9DIPT</name>
<protein>
    <submittedName>
        <fullName evidence="1">Uncharacterized protein</fullName>
    </submittedName>
</protein>
<keyword evidence="2" id="KW-1185">Reference proteome</keyword>
<dbReference type="EnsemblMetazoa" id="AEPI011510-RA">
    <property type="protein sequence ID" value="AEPI011510-PA"/>
    <property type="gene ID" value="AEPI011510"/>
</dbReference>
<dbReference type="VEuPathDB" id="VectorBase:AEPI011510"/>
<proteinExistence type="predicted"/>
<accession>A0A182PX23</accession>
<reference evidence="1" key="2">
    <citation type="submission" date="2020-05" db="UniProtKB">
        <authorList>
            <consortium name="EnsemblMetazoa"/>
        </authorList>
    </citation>
    <scope>IDENTIFICATION</scope>
    <source>
        <strain evidence="1">Epiroticus2</strain>
    </source>
</reference>
<sequence length="84" mass="9288">MSIIRVGYDETLTIWNYFSNSPSNEWKLKRLRSKAVAHGTELSGGGVCSHEAGGALDATRIPSNRNKEATYRDLATSFLCKAMH</sequence>
<reference evidence="2" key="1">
    <citation type="submission" date="2013-03" db="EMBL/GenBank/DDBJ databases">
        <title>The Genome Sequence of Anopheles epiroticus epiroticus2.</title>
        <authorList>
            <consortium name="The Broad Institute Genomics Platform"/>
            <person name="Neafsey D.E."/>
            <person name="Howell P."/>
            <person name="Walker B."/>
            <person name="Young S.K."/>
            <person name="Zeng Q."/>
            <person name="Gargeya S."/>
            <person name="Fitzgerald M."/>
            <person name="Haas B."/>
            <person name="Abouelleil A."/>
            <person name="Allen A.W."/>
            <person name="Alvarado L."/>
            <person name="Arachchi H.M."/>
            <person name="Berlin A.M."/>
            <person name="Chapman S.B."/>
            <person name="Gainer-Dewar J."/>
            <person name="Goldberg J."/>
            <person name="Griggs A."/>
            <person name="Gujja S."/>
            <person name="Hansen M."/>
            <person name="Howarth C."/>
            <person name="Imamovic A."/>
            <person name="Ireland A."/>
            <person name="Larimer J."/>
            <person name="McCowan C."/>
            <person name="Murphy C."/>
            <person name="Pearson M."/>
            <person name="Poon T.W."/>
            <person name="Priest M."/>
            <person name="Roberts A."/>
            <person name="Saif S."/>
            <person name="Shea T."/>
            <person name="Sisk P."/>
            <person name="Sykes S."/>
            <person name="Wortman J."/>
            <person name="Nusbaum C."/>
            <person name="Birren B."/>
        </authorList>
    </citation>
    <scope>NUCLEOTIDE SEQUENCE [LARGE SCALE GENOMIC DNA]</scope>
    <source>
        <strain evidence="2">Epiroticus2</strain>
    </source>
</reference>
<evidence type="ECO:0000313" key="1">
    <source>
        <dbReference type="EnsemblMetazoa" id="AEPI011510-PA"/>
    </source>
</evidence>
<dbReference type="Proteomes" id="UP000075885">
    <property type="component" value="Unassembled WGS sequence"/>
</dbReference>
<dbReference type="STRING" id="199890.A0A182PX23"/>
<organism evidence="1 2">
    <name type="scientific">Anopheles epiroticus</name>
    <dbReference type="NCBI Taxonomy" id="199890"/>
    <lineage>
        <taxon>Eukaryota</taxon>
        <taxon>Metazoa</taxon>
        <taxon>Ecdysozoa</taxon>
        <taxon>Arthropoda</taxon>
        <taxon>Hexapoda</taxon>
        <taxon>Insecta</taxon>
        <taxon>Pterygota</taxon>
        <taxon>Neoptera</taxon>
        <taxon>Endopterygota</taxon>
        <taxon>Diptera</taxon>
        <taxon>Nematocera</taxon>
        <taxon>Culicoidea</taxon>
        <taxon>Culicidae</taxon>
        <taxon>Anophelinae</taxon>
        <taxon>Anopheles</taxon>
    </lineage>
</organism>
<evidence type="ECO:0000313" key="2">
    <source>
        <dbReference type="Proteomes" id="UP000075885"/>
    </source>
</evidence>
<dbReference type="AlphaFoldDB" id="A0A182PX23"/>